<proteinExistence type="predicted"/>
<dbReference type="Proteomes" id="UP000305196">
    <property type="component" value="Unassembled WGS sequence"/>
</dbReference>
<accession>A0A1G4E4I6</accession>
<dbReference type="VEuPathDB" id="PlasmoDB:PVPAM_080008100"/>
<reference evidence="1 2" key="1">
    <citation type="submission" date="2016-07" db="EMBL/GenBank/DDBJ databases">
        <authorList>
            <consortium name="Pathogen Informatics"/>
        </authorList>
    </citation>
    <scope>NUCLEOTIDE SEQUENCE [LARGE SCALE GENOMIC DNA]</scope>
</reference>
<organism evidence="1 2">
    <name type="scientific">Plasmodium vivax</name>
    <name type="common">malaria parasite P. vivax</name>
    <dbReference type="NCBI Taxonomy" id="5855"/>
    <lineage>
        <taxon>Eukaryota</taxon>
        <taxon>Sar</taxon>
        <taxon>Alveolata</taxon>
        <taxon>Apicomplexa</taxon>
        <taxon>Aconoidasida</taxon>
        <taxon>Haemosporida</taxon>
        <taxon>Plasmodiidae</taxon>
        <taxon>Plasmodium</taxon>
        <taxon>Plasmodium (Plasmodium)</taxon>
    </lineage>
</organism>
<dbReference type="VEuPathDB" id="PlasmoDB:PVP01_0008170"/>
<evidence type="ECO:0000313" key="2">
    <source>
        <dbReference type="Proteomes" id="UP000305196"/>
    </source>
</evidence>
<dbReference type="VEuPathDB" id="PlasmoDB:PVW1_090005900"/>
<sequence>MDYPDLKYYEIDDAQKEEVRDLLKKLTLYNFYEKIDKEFKKTIVPDKCEICNEKLRKIVNAKDELIKLCKSVCNFILSNEDFQNFCKGESCKHSCLYMKFRLYDHVMKINHHTDDISIFFHALQSISKLSEARLENCDITNFNLKQNDFTYYKYLYEFLSTFFDITDKISEEYNSKDKLYCKHIKEFFRFYNSIRKNCTSRPTCGYYNIFDNIKTKLKTNDQLIFIYEKCKYELTECPQDTNIHNDIPCLKDKAEISKIPKNILMKKTV</sequence>
<name>A0A1G4E4I6_PLAVI</name>
<protein>
    <submittedName>
        <fullName evidence="1">VIR protein</fullName>
    </submittedName>
</protein>
<dbReference type="EMBL" id="FLYI01000498">
    <property type="protein sequence ID" value="SCA60788.1"/>
    <property type="molecule type" value="Genomic_DNA"/>
</dbReference>
<dbReference type="AlphaFoldDB" id="A0A1G4E4I6"/>
<evidence type="ECO:0000313" key="1">
    <source>
        <dbReference type="EMBL" id="SCA60788.1"/>
    </source>
</evidence>
<gene>
    <name evidence="1" type="ORF">PVC01_000122400</name>
</gene>